<feature type="region of interest" description="Disordered" evidence="4">
    <location>
        <begin position="592"/>
        <end position="620"/>
    </location>
</feature>
<dbReference type="InterPro" id="IPR011009">
    <property type="entry name" value="Kinase-like_dom_sf"/>
</dbReference>
<dbReference type="SUPFAM" id="SSF56112">
    <property type="entry name" value="Protein kinase-like (PK-like)"/>
    <property type="match status" value="1"/>
</dbReference>
<evidence type="ECO:0000313" key="7">
    <source>
        <dbReference type="Proteomes" id="UP001244341"/>
    </source>
</evidence>
<evidence type="ECO:0000256" key="4">
    <source>
        <dbReference type="SAM" id="MobiDB-lite"/>
    </source>
</evidence>
<proteinExistence type="predicted"/>
<dbReference type="Gene3D" id="1.10.510.10">
    <property type="entry name" value="Transferase(Phosphotransferase) domain 1"/>
    <property type="match status" value="1"/>
</dbReference>
<dbReference type="Pfam" id="PF12799">
    <property type="entry name" value="LRR_4"/>
    <property type="match status" value="1"/>
</dbReference>
<organism evidence="6 7">
    <name type="scientific">Tetradesmus obliquus</name>
    <name type="common">Green alga</name>
    <name type="synonym">Acutodesmus obliquus</name>
    <dbReference type="NCBI Taxonomy" id="3088"/>
    <lineage>
        <taxon>Eukaryota</taxon>
        <taxon>Viridiplantae</taxon>
        <taxon>Chlorophyta</taxon>
        <taxon>core chlorophytes</taxon>
        <taxon>Chlorophyceae</taxon>
        <taxon>CS clade</taxon>
        <taxon>Sphaeropleales</taxon>
        <taxon>Scenedesmaceae</taxon>
        <taxon>Tetradesmus</taxon>
    </lineage>
</organism>
<dbReference type="InterPro" id="IPR050836">
    <property type="entry name" value="SDS22/Internalin_LRR"/>
</dbReference>
<dbReference type="PROSITE" id="PS50011">
    <property type="entry name" value="PROTEIN_KINASE_DOM"/>
    <property type="match status" value="1"/>
</dbReference>
<dbReference type="InterPro" id="IPR003591">
    <property type="entry name" value="Leu-rich_rpt_typical-subtyp"/>
</dbReference>
<gene>
    <name evidence="6" type="ORF">OEZ85_007176</name>
</gene>
<dbReference type="InterPro" id="IPR000719">
    <property type="entry name" value="Prot_kinase_dom"/>
</dbReference>
<evidence type="ECO:0000313" key="6">
    <source>
        <dbReference type="EMBL" id="WIA13611.1"/>
    </source>
</evidence>
<dbReference type="Pfam" id="PF00069">
    <property type="entry name" value="Pkinase"/>
    <property type="match status" value="1"/>
</dbReference>
<dbReference type="Proteomes" id="UP001244341">
    <property type="component" value="Chromosome 4b"/>
</dbReference>
<dbReference type="PROSITE" id="PS00108">
    <property type="entry name" value="PROTEIN_KINASE_ST"/>
    <property type="match status" value="1"/>
</dbReference>
<dbReference type="PANTHER" id="PTHR46652">
    <property type="entry name" value="LEUCINE-RICH REPEAT AND IQ DOMAIN-CONTAINING PROTEIN 1-RELATED"/>
    <property type="match status" value="1"/>
</dbReference>
<keyword evidence="3" id="KW-0677">Repeat</keyword>
<keyword evidence="7" id="KW-1185">Reference proteome</keyword>
<dbReference type="Gene3D" id="3.80.10.10">
    <property type="entry name" value="Ribonuclease Inhibitor"/>
    <property type="match status" value="1"/>
</dbReference>
<sequence length="659" mass="71919">MSQGEQEGVQAQQRQSYIFATSEAALSEQSVPADVVLKAAARQGHRIPNDPEQQRKLMRQLTHLHLNALQLQQLQSLRLCPRLQVLYLYDNQLTSIASICSNRLLTHLYIQNNRLQQLNGLQDLALLQKLYLQGNCLACIDHLAACSRLEELHVSDQQWQQAAEDTNCDIQDPGPLAVLQKLHTLDLSGNSIRQLALLQPGTQDASVTYEQLYVSANHGTKVFLVHTPIGSCVLKRWASQRVRAGGNRFQPLAEYSALLDLHNMPNINAPIKITLDSSGADYIYVHCGNNALTWRARLEELHEHDAEQQQQSIEQLARHVAVHVLLALQELHKRGIVHRDVKPSNILLASPTGPTWLSDMGLATAAQQLPGFVKGLDLAYVPPEYITAQQQQQQQWAGSSSSSGGWAGGVCWQVLDDLPALAQLTTAAADMYQLGLSIYQLLWGSLPQQLTPARAVAGSPRRLSSLLQKVATFDWKSEIQHSIMNSEAAEFLQALLCKDPALRPEPHAALQRFAWLQPAVGPALQLVQQQQQRWPQQRQEALRAAKFMELVQLQEEVHSEAAEPLDAAATAAAAAAEAAGLQIAAAAAAGSSREDAWGSSSGKVGSREGPAAVGPEVSGVRPSYSGVLKREGSAAADVPVARGAVWELAPAGEQQHDGW</sequence>
<comment type="subcellular location">
    <subcellularLocation>
        <location evidence="1">Cytoplasm</location>
        <location evidence="1">Cytoskeleton</location>
        <location evidence="1">Cilium axoneme</location>
    </subcellularLocation>
</comment>
<dbReference type="EMBL" id="CP126211">
    <property type="protein sequence ID" value="WIA13611.1"/>
    <property type="molecule type" value="Genomic_DNA"/>
</dbReference>
<evidence type="ECO:0000256" key="1">
    <source>
        <dbReference type="ARBA" id="ARBA00004430"/>
    </source>
</evidence>
<dbReference type="InterPro" id="IPR008271">
    <property type="entry name" value="Ser/Thr_kinase_AS"/>
</dbReference>
<dbReference type="InterPro" id="IPR032675">
    <property type="entry name" value="LRR_dom_sf"/>
</dbReference>
<dbReference type="SMART" id="SM00220">
    <property type="entry name" value="S_TKc"/>
    <property type="match status" value="1"/>
</dbReference>
<dbReference type="InterPro" id="IPR001611">
    <property type="entry name" value="Leu-rich_rpt"/>
</dbReference>
<dbReference type="PROSITE" id="PS51450">
    <property type="entry name" value="LRR"/>
    <property type="match status" value="4"/>
</dbReference>
<dbReference type="SMART" id="SM00369">
    <property type="entry name" value="LRR_TYP"/>
    <property type="match status" value="3"/>
</dbReference>
<evidence type="ECO:0000259" key="5">
    <source>
        <dbReference type="PROSITE" id="PS50011"/>
    </source>
</evidence>
<evidence type="ECO:0000256" key="3">
    <source>
        <dbReference type="ARBA" id="ARBA00022737"/>
    </source>
</evidence>
<dbReference type="InterPro" id="IPR025875">
    <property type="entry name" value="Leu-rich_rpt_4"/>
</dbReference>
<accession>A0ABY8TZD3</accession>
<evidence type="ECO:0000256" key="2">
    <source>
        <dbReference type="ARBA" id="ARBA00022614"/>
    </source>
</evidence>
<keyword evidence="2" id="KW-0433">Leucine-rich repeat</keyword>
<dbReference type="SUPFAM" id="SSF52058">
    <property type="entry name" value="L domain-like"/>
    <property type="match status" value="1"/>
</dbReference>
<dbReference type="PANTHER" id="PTHR46652:SF3">
    <property type="entry name" value="LEUCINE-RICH REPEAT-CONTAINING PROTEIN 9"/>
    <property type="match status" value="1"/>
</dbReference>
<name>A0ABY8TZD3_TETOB</name>
<reference evidence="6 7" key="1">
    <citation type="submission" date="2023-05" db="EMBL/GenBank/DDBJ databases">
        <title>A 100% complete, gapless, phased diploid assembly of the Scenedesmus obliquus UTEX 3031 genome.</title>
        <authorList>
            <person name="Biondi T.C."/>
            <person name="Hanschen E.R."/>
            <person name="Kwon T."/>
            <person name="Eng W."/>
            <person name="Kruse C.P.S."/>
            <person name="Koehler S.I."/>
            <person name="Kunde Y."/>
            <person name="Gleasner C.D."/>
            <person name="You Mak K.T."/>
            <person name="Polle J."/>
            <person name="Hovde B.T."/>
            <person name="Starkenburg S.R."/>
        </authorList>
    </citation>
    <scope>NUCLEOTIDE SEQUENCE [LARGE SCALE GENOMIC DNA]</scope>
    <source>
        <strain evidence="6 7">DOE0152z</strain>
    </source>
</reference>
<feature type="domain" description="Protein kinase" evidence="5">
    <location>
        <begin position="192"/>
        <end position="516"/>
    </location>
</feature>
<protein>
    <recommendedName>
        <fullName evidence="5">Protein kinase domain-containing protein</fullName>
    </recommendedName>
</protein>